<accession>A0A1B6CUS9</accession>
<dbReference type="Gene3D" id="3.30.60.30">
    <property type="match status" value="1"/>
</dbReference>
<evidence type="ECO:0000313" key="2">
    <source>
        <dbReference type="EMBL" id="JAS17232.1"/>
    </source>
</evidence>
<evidence type="ECO:0008006" key="3">
    <source>
        <dbReference type="Google" id="ProtNLM"/>
    </source>
</evidence>
<dbReference type="AlphaFoldDB" id="A0A1B6CUS9"/>
<proteinExistence type="predicted"/>
<name>A0A1B6CUS9_9HEMI</name>
<keyword evidence="1" id="KW-0812">Transmembrane</keyword>
<evidence type="ECO:0000256" key="1">
    <source>
        <dbReference type="SAM" id="Phobius"/>
    </source>
</evidence>
<sequence length="117" mass="12921">SCHICDLTNMRFATVIFVIGVLVVASSGQQSSHPPIPVDNTSSWDPPTPPKNSCIYDFCYLVYAPVCGFSICDGLRTFGNDCFLNQANYCTNRTEGARFTKLFDNSCDTVFPFCPAR</sequence>
<keyword evidence="1" id="KW-1133">Transmembrane helix</keyword>
<gene>
    <name evidence="2" type="ORF">g.4077</name>
</gene>
<dbReference type="EMBL" id="GEDC01020066">
    <property type="protein sequence ID" value="JAS17232.1"/>
    <property type="molecule type" value="Transcribed_RNA"/>
</dbReference>
<organism evidence="2">
    <name type="scientific">Clastoptera arizonana</name>
    <name type="common">Arizona spittle bug</name>
    <dbReference type="NCBI Taxonomy" id="38151"/>
    <lineage>
        <taxon>Eukaryota</taxon>
        <taxon>Metazoa</taxon>
        <taxon>Ecdysozoa</taxon>
        <taxon>Arthropoda</taxon>
        <taxon>Hexapoda</taxon>
        <taxon>Insecta</taxon>
        <taxon>Pterygota</taxon>
        <taxon>Neoptera</taxon>
        <taxon>Paraneoptera</taxon>
        <taxon>Hemiptera</taxon>
        <taxon>Auchenorrhyncha</taxon>
        <taxon>Cercopoidea</taxon>
        <taxon>Clastopteridae</taxon>
        <taxon>Clastoptera</taxon>
    </lineage>
</organism>
<protein>
    <recommendedName>
        <fullName evidence="3">Kazal-like domain-containing protein</fullName>
    </recommendedName>
</protein>
<feature type="transmembrane region" description="Helical" evidence="1">
    <location>
        <begin position="12"/>
        <end position="28"/>
    </location>
</feature>
<reference evidence="2" key="1">
    <citation type="submission" date="2015-12" db="EMBL/GenBank/DDBJ databases">
        <title>De novo transcriptome assembly of four potential Pierce s Disease insect vectors from Arizona vineyards.</title>
        <authorList>
            <person name="Tassone E.E."/>
        </authorList>
    </citation>
    <scope>NUCLEOTIDE SEQUENCE</scope>
</reference>
<feature type="non-terminal residue" evidence="2">
    <location>
        <position position="1"/>
    </location>
</feature>
<keyword evidence="1" id="KW-0472">Membrane</keyword>